<name>A0A7K6PXD1_9CORV</name>
<organism evidence="2 3">
    <name type="scientific">Ifrita kowaldi</name>
    <name type="common">blue-capped ifrita</name>
    <dbReference type="NCBI Taxonomy" id="461245"/>
    <lineage>
        <taxon>Eukaryota</taxon>
        <taxon>Metazoa</taxon>
        <taxon>Chordata</taxon>
        <taxon>Craniata</taxon>
        <taxon>Vertebrata</taxon>
        <taxon>Euteleostomi</taxon>
        <taxon>Archelosauria</taxon>
        <taxon>Archosauria</taxon>
        <taxon>Dinosauria</taxon>
        <taxon>Saurischia</taxon>
        <taxon>Theropoda</taxon>
        <taxon>Coelurosauria</taxon>
        <taxon>Aves</taxon>
        <taxon>Neognathae</taxon>
        <taxon>Neoaves</taxon>
        <taxon>Telluraves</taxon>
        <taxon>Australaves</taxon>
        <taxon>Passeriformes</taxon>
        <taxon>Corvoidea</taxon>
        <taxon>Cinclosomatidae</taxon>
        <taxon>Ifrita</taxon>
    </lineage>
</organism>
<dbReference type="InterPro" id="IPR013320">
    <property type="entry name" value="ConA-like_dom_sf"/>
</dbReference>
<feature type="non-terminal residue" evidence="2">
    <location>
        <position position="133"/>
    </location>
</feature>
<dbReference type="EMBL" id="VZRS01011897">
    <property type="protein sequence ID" value="NWW65941.1"/>
    <property type="molecule type" value="Genomic_DNA"/>
</dbReference>
<dbReference type="InterPro" id="IPR001870">
    <property type="entry name" value="B30.2/SPRY"/>
</dbReference>
<keyword evidence="3" id="KW-1185">Reference proteome</keyword>
<comment type="caution">
    <text evidence="2">The sequence shown here is derived from an EMBL/GenBank/DDBJ whole genome shotgun (WGS) entry which is preliminary data.</text>
</comment>
<proteinExistence type="predicted"/>
<evidence type="ECO:0000313" key="2">
    <source>
        <dbReference type="EMBL" id="NWW65941.1"/>
    </source>
</evidence>
<dbReference type="AlphaFoldDB" id="A0A7K6PXD1"/>
<evidence type="ECO:0000313" key="3">
    <source>
        <dbReference type="Proteomes" id="UP000542689"/>
    </source>
</evidence>
<feature type="domain" description="B30.2/SPRY" evidence="1">
    <location>
        <begin position="1"/>
        <end position="122"/>
    </location>
</feature>
<protein>
    <submittedName>
        <fullName evidence="2">TRI27 protein</fullName>
    </submittedName>
</protein>
<dbReference type="InterPro" id="IPR003879">
    <property type="entry name" value="Butyrophylin_SPRY"/>
</dbReference>
<dbReference type="Gene3D" id="2.60.120.920">
    <property type="match status" value="1"/>
</dbReference>
<dbReference type="PROSITE" id="PS50188">
    <property type="entry name" value="B302_SPRY"/>
    <property type="match status" value="1"/>
</dbReference>
<dbReference type="InterPro" id="IPR050143">
    <property type="entry name" value="TRIM/RBCC"/>
</dbReference>
<evidence type="ECO:0000259" key="1">
    <source>
        <dbReference type="PROSITE" id="PS50188"/>
    </source>
</evidence>
<dbReference type="Pfam" id="PF00622">
    <property type="entry name" value="SPRY"/>
    <property type="match status" value="1"/>
</dbReference>
<dbReference type="PANTHER" id="PTHR24103">
    <property type="entry name" value="E3 UBIQUITIN-PROTEIN LIGASE TRIM"/>
    <property type="match status" value="1"/>
</dbReference>
<dbReference type="PRINTS" id="PR01407">
    <property type="entry name" value="BUTYPHLNCDUF"/>
</dbReference>
<dbReference type="Proteomes" id="UP000542689">
    <property type="component" value="Unassembled WGS sequence"/>
</dbReference>
<dbReference type="InterPro" id="IPR043136">
    <property type="entry name" value="B30.2/SPRY_sf"/>
</dbReference>
<dbReference type="InterPro" id="IPR003877">
    <property type="entry name" value="SPRY_dom"/>
</dbReference>
<reference evidence="2 3" key="1">
    <citation type="submission" date="2019-09" db="EMBL/GenBank/DDBJ databases">
        <title>Bird 10,000 Genomes (B10K) Project - Family phase.</title>
        <authorList>
            <person name="Zhang G."/>
        </authorList>
    </citation>
    <scope>NUCLEOTIDE SEQUENCE [LARGE SCALE GENOMIC DNA]</scope>
    <source>
        <strain evidence="2">B10K-DU-029-41</strain>
        <tissue evidence="2">Liver</tissue>
    </source>
</reference>
<accession>A0A7K6PXD1</accession>
<sequence length="133" mass="14803">GKHYWEVHVGRRSWALDIAQESVTRKGTLTLSPQNGFWATGLADGRDYWAYTDRWTRLSVSGHLHKIGIFLNIPAKKLRFYNARTGATLYTFSIADGSSQEGKFIPFSSTGPATAKPGPEPLLIVQGFDDDDE</sequence>
<gene>
    <name evidence="2" type="primary">Trim27</name>
    <name evidence="2" type="ORF">IFRKOW_R01367</name>
</gene>
<feature type="non-terminal residue" evidence="2">
    <location>
        <position position="1"/>
    </location>
</feature>
<dbReference type="SUPFAM" id="SSF49899">
    <property type="entry name" value="Concanavalin A-like lectins/glucanases"/>
    <property type="match status" value="1"/>
</dbReference>
<dbReference type="SMART" id="SM00449">
    <property type="entry name" value="SPRY"/>
    <property type="match status" value="1"/>
</dbReference>